<feature type="transmembrane region" description="Helical" evidence="2">
    <location>
        <begin position="29"/>
        <end position="50"/>
    </location>
</feature>
<feature type="compositionally biased region" description="Basic residues" evidence="1">
    <location>
        <begin position="57"/>
        <end position="72"/>
    </location>
</feature>
<sequence length="159" mass="17013">MPNWAAPLFERVAHALKHYAAQVQEGDPIYVTLALFVAFFAVVGVSYLQYRQPTAAVHKRAGGKSRSRKKKPASGSDGVLSASGEDADARGEGASLTPDGKLKRRTNQGMAEGETSRGDGEERGTGSRAANEPVDSRDGEGAGEGEWQVVTNKRKKKQK</sequence>
<name>F0V7P1_NEOCL</name>
<dbReference type="EMBL" id="LN714474">
    <property type="protein sequence ID" value="CEL64316.1"/>
    <property type="molecule type" value="Genomic_DNA"/>
</dbReference>
<dbReference type="GeneID" id="13440631"/>
<organism evidence="3 5">
    <name type="scientific">Neospora caninum (strain Liverpool)</name>
    <dbReference type="NCBI Taxonomy" id="572307"/>
    <lineage>
        <taxon>Eukaryota</taxon>
        <taxon>Sar</taxon>
        <taxon>Alveolata</taxon>
        <taxon>Apicomplexa</taxon>
        <taxon>Conoidasida</taxon>
        <taxon>Coccidia</taxon>
        <taxon>Eucoccidiorida</taxon>
        <taxon>Eimeriorina</taxon>
        <taxon>Sarcocystidae</taxon>
        <taxon>Neospora</taxon>
    </lineage>
</organism>
<evidence type="ECO:0000256" key="2">
    <source>
        <dbReference type="SAM" id="Phobius"/>
    </source>
</evidence>
<dbReference type="OrthoDB" id="330892at2759"/>
<reference evidence="3" key="2">
    <citation type="submission" date="2011-03" db="EMBL/GenBank/DDBJ databases">
        <title>Comparative genomics and transcriptomics of Neospora caninum and Toxoplasma gondii.</title>
        <authorList>
            <person name="Reid A.J."/>
            <person name="Sohal A."/>
            <person name="Harris D."/>
            <person name="Quail M."/>
            <person name="Sanders M."/>
            <person name="Berriman M."/>
            <person name="Wastling J.M."/>
            <person name="Pain A."/>
        </authorList>
    </citation>
    <scope>NUCLEOTIDE SEQUENCE</scope>
    <source>
        <strain evidence="3">Liverpool</strain>
    </source>
</reference>
<dbReference type="InParanoid" id="F0V7P1"/>
<feature type="compositionally biased region" description="Basic and acidic residues" evidence="1">
    <location>
        <begin position="114"/>
        <end position="125"/>
    </location>
</feature>
<reference evidence="3" key="1">
    <citation type="submission" date="2011-02" db="EMBL/GenBank/DDBJ databases">
        <authorList>
            <person name="Aslett M."/>
        </authorList>
    </citation>
    <scope>NUCLEOTIDE SEQUENCE</scope>
    <source>
        <strain evidence="3">Liverpool</strain>
    </source>
</reference>
<keyword evidence="2" id="KW-1133">Transmembrane helix</keyword>
<evidence type="ECO:0008006" key="6">
    <source>
        <dbReference type="Google" id="ProtNLM"/>
    </source>
</evidence>
<dbReference type="OMA" id="RTNQGMA"/>
<keyword evidence="2" id="KW-0472">Membrane</keyword>
<gene>
    <name evidence="4" type="ORF">BN1204_002190</name>
    <name evidence="3" type="ORF">NCLIV_002190</name>
</gene>
<evidence type="ECO:0000313" key="4">
    <source>
        <dbReference type="EMBL" id="CEL64316.1"/>
    </source>
</evidence>
<reference evidence="5" key="3">
    <citation type="journal article" date="2012" name="PLoS Pathog.">
        <title>Comparative genomics of the apicomplexan parasites Toxoplasma gondii and Neospora caninum: Coccidia differing in host range and transmission strategy.</title>
        <authorList>
            <person name="Reid A.J."/>
            <person name="Vermont S.J."/>
            <person name="Cotton J.A."/>
            <person name="Harris D."/>
            <person name="Hill-Cawthorne G.A."/>
            <person name="Konen-Waisman S."/>
            <person name="Latham S.M."/>
            <person name="Mourier T."/>
            <person name="Norton R."/>
            <person name="Quail M.A."/>
            <person name="Sanders M."/>
            <person name="Shanmugam D."/>
            <person name="Sohal A."/>
            <person name="Wasmuth J.D."/>
            <person name="Brunk B."/>
            <person name="Grigg M.E."/>
            <person name="Howard J.C."/>
            <person name="Parkinson J."/>
            <person name="Roos D.S."/>
            <person name="Trees A.J."/>
            <person name="Berriman M."/>
            <person name="Pain A."/>
            <person name="Wastling J.M."/>
        </authorList>
    </citation>
    <scope>NUCLEOTIDE SEQUENCE [LARGE SCALE GENOMIC DNA]</scope>
    <source>
        <strain evidence="5">Liverpool</strain>
    </source>
</reference>
<keyword evidence="5" id="KW-1185">Reference proteome</keyword>
<dbReference type="VEuPathDB" id="ToxoDB:NCLIV_002190"/>
<accession>F0V7P1</accession>
<feature type="region of interest" description="Disordered" evidence="1">
    <location>
        <begin position="54"/>
        <end position="159"/>
    </location>
</feature>
<dbReference type="RefSeq" id="XP_003879767.1">
    <property type="nucleotide sequence ID" value="XM_003879718.1"/>
</dbReference>
<protein>
    <recommendedName>
        <fullName evidence="6">Transmembrane protein</fullName>
    </recommendedName>
</protein>
<dbReference type="AlphaFoldDB" id="F0V7P1"/>
<evidence type="ECO:0000313" key="3">
    <source>
        <dbReference type="EMBL" id="CBZ49732.1"/>
    </source>
</evidence>
<proteinExistence type="predicted"/>
<evidence type="ECO:0000313" key="5">
    <source>
        <dbReference type="Proteomes" id="UP000007494"/>
    </source>
</evidence>
<dbReference type="Proteomes" id="UP000007494">
    <property type="component" value="Chromosome Ia"/>
</dbReference>
<reference evidence="4" key="4">
    <citation type="journal article" date="2015" name="PLoS ONE">
        <title>Comprehensive Evaluation of Toxoplasma gondii VEG and Neospora caninum LIV Genomes with Tachyzoite Stage Transcriptome and Proteome Defines Novel Transcript Features.</title>
        <authorList>
            <person name="Ramaprasad A."/>
            <person name="Mourier T."/>
            <person name="Naeem R."/>
            <person name="Malas T.B."/>
            <person name="Moussa E."/>
            <person name="Panigrahi A."/>
            <person name="Vermont S.J."/>
            <person name="Otto T.D."/>
            <person name="Wastling J."/>
            <person name="Pain A."/>
        </authorList>
    </citation>
    <scope>NUCLEOTIDE SEQUENCE</scope>
    <source>
        <strain evidence="4">Liverpool</strain>
    </source>
</reference>
<evidence type="ECO:0000256" key="1">
    <source>
        <dbReference type="SAM" id="MobiDB-lite"/>
    </source>
</evidence>
<keyword evidence="2" id="KW-0812">Transmembrane</keyword>
<dbReference type="eggNOG" id="ENOG502R0FH">
    <property type="taxonomic scope" value="Eukaryota"/>
</dbReference>
<dbReference type="EMBL" id="FR823380">
    <property type="protein sequence ID" value="CBZ49732.1"/>
    <property type="molecule type" value="Genomic_DNA"/>
</dbReference>